<gene>
    <name evidence="1" type="ORF">LCL61_28765</name>
</gene>
<dbReference type="EMBL" id="CP150484">
    <property type="protein sequence ID" value="WYW19544.1"/>
    <property type="molecule type" value="Genomic_DNA"/>
</dbReference>
<evidence type="ECO:0000313" key="2">
    <source>
        <dbReference type="Proteomes" id="UP001456344"/>
    </source>
</evidence>
<evidence type="ECO:0000313" key="1">
    <source>
        <dbReference type="EMBL" id="WYW19544.1"/>
    </source>
</evidence>
<name>A0ACD5BJR9_9PSEU</name>
<sequence length="286" mass="30797">MSTASPTTAIRDRRSCLLTPALRTDRYMGALTCGATVALVDLEDSVIPAMKEEGRHAARDFFSMTVDTKTLRGVRINSLTTAYGLQDVVDIATWPCRPQGILLPKADSPRDFDILAEVLDTDTYRPELYALIESARAVEEVSEIAAHPRVAGVAFGAADYAVTIGADVRASSMLTVRQLIANSARRHGKIAIDSPCFALDGDASLLDECATAKAAGFEGKGAIHPHHVKAINEAFAPTEKELEFARAIVDSDAREVAVLELNGRMIGPPFVEAAVRLVERFGQEDS</sequence>
<accession>A0ACD5BJR9</accession>
<keyword evidence="2" id="KW-1185">Reference proteome</keyword>
<dbReference type="Proteomes" id="UP001456344">
    <property type="component" value="Chromosome"/>
</dbReference>
<protein>
    <submittedName>
        <fullName evidence="1">CoA ester lyase</fullName>
    </submittedName>
</protein>
<reference evidence="1" key="1">
    <citation type="submission" date="2023-10" db="EMBL/GenBank/DDBJ databases">
        <title>Whole genome sequencing of actinobacterial strain Amycolatopsis sp. (BCA-696) identifies the underlying plant growth-promoting genes.</title>
        <authorList>
            <person name="Gandham P."/>
            <person name="Vadla N."/>
            <person name="Saji A."/>
            <person name="Srinivas V."/>
            <person name="Ruperao P."/>
            <person name="Selvanayagam S."/>
            <person name="Saxena R.K."/>
            <person name="Rathore A."/>
            <person name="Gopalakrishnan S."/>
            <person name="Thakur V."/>
        </authorList>
    </citation>
    <scope>NUCLEOTIDE SEQUENCE</scope>
    <source>
        <strain evidence="1">BCA-696</strain>
    </source>
</reference>
<keyword evidence="1" id="KW-0456">Lyase</keyword>
<proteinExistence type="predicted"/>
<organism evidence="1 2">
    <name type="scientific">Amycolatopsis coloradensis</name>
    <dbReference type="NCBI Taxonomy" id="76021"/>
    <lineage>
        <taxon>Bacteria</taxon>
        <taxon>Bacillati</taxon>
        <taxon>Actinomycetota</taxon>
        <taxon>Actinomycetes</taxon>
        <taxon>Pseudonocardiales</taxon>
        <taxon>Pseudonocardiaceae</taxon>
        <taxon>Amycolatopsis</taxon>
    </lineage>
</organism>